<dbReference type="GO" id="GO:0016567">
    <property type="term" value="P:protein ubiquitination"/>
    <property type="evidence" value="ECO:0007669"/>
    <property type="project" value="InterPro"/>
</dbReference>
<dbReference type="EC" id="2.3.2.31" evidence="2"/>
<dbReference type="Pfam" id="PF01485">
    <property type="entry name" value="IBR"/>
    <property type="match status" value="2"/>
</dbReference>
<feature type="region of interest" description="Disordered" evidence="10">
    <location>
        <begin position="708"/>
        <end position="746"/>
    </location>
</feature>
<comment type="catalytic activity">
    <reaction evidence="1">
        <text>[E2 ubiquitin-conjugating enzyme]-S-ubiquitinyl-L-cysteine + [acceptor protein]-L-lysine = [E2 ubiquitin-conjugating enzyme]-L-cysteine + [acceptor protein]-N(6)-ubiquitinyl-L-lysine.</text>
        <dbReference type="EC" id="2.3.2.31"/>
    </reaction>
</comment>
<dbReference type="EMBL" id="JAULSU010000001">
    <property type="protein sequence ID" value="KAK0631885.1"/>
    <property type="molecule type" value="Genomic_DNA"/>
</dbReference>
<feature type="compositionally biased region" description="Pro residues" evidence="10">
    <location>
        <begin position="212"/>
        <end position="226"/>
    </location>
</feature>
<keyword evidence="3" id="KW-0808">Transferase</keyword>
<dbReference type="AlphaFoldDB" id="A0AA39XDU6"/>
<evidence type="ECO:0000256" key="6">
    <source>
        <dbReference type="ARBA" id="ARBA00022771"/>
    </source>
</evidence>
<evidence type="ECO:0000313" key="13">
    <source>
        <dbReference type="Proteomes" id="UP001175000"/>
    </source>
</evidence>
<protein>
    <recommendedName>
        <fullName evidence="2">RBR-type E3 ubiquitin transferase</fullName>
        <ecNumber evidence="2">2.3.2.31</ecNumber>
    </recommendedName>
</protein>
<evidence type="ECO:0000256" key="2">
    <source>
        <dbReference type="ARBA" id="ARBA00012251"/>
    </source>
</evidence>
<keyword evidence="7" id="KW-0833">Ubl conjugation pathway</keyword>
<organism evidence="12 13">
    <name type="scientific">Immersiella caudata</name>
    <dbReference type="NCBI Taxonomy" id="314043"/>
    <lineage>
        <taxon>Eukaryota</taxon>
        <taxon>Fungi</taxon>
        <taxon>Dikarya</taxon>
        <taxon>Ascomycota</taxon>
        <taxon>Pezizomycotina</taxon>
        <taxon>Sordariomycetes</taxon>
        <taxon>Sordariomycetidae</taxon>
        <taxon>Sordariales</taxon>
        <taxon>Lasiosphaeriaceae</taxon>
        <taxon>Immersiella</taxon>
    </lineage>
</organism>
<dbReference type="SUPFAM" id="SSF57850">
    <property type="entry name" value="RING/U-box"/>
    <property type="match status" value="1"/>
</dbReference>
<dbReference type="InterPro" id="IPR002867">
    <property type="entry name" value="IBR_dom"/>
</dbReference>
<evidence type="ECO:0000256" key="3">
    <source>
        <dbReference type="ARBA" id="ARBA00022679"/>
    </source>
</evidence>
<evidence type="ECO:0000256" key="9">
    <source>
        <dbReference type="SAM" id="Coils"/>
    </source>
</evidence>
<keyword evidence="9" id="KW-0175">Coiled coil</keyword>
<comment type="caution">
    <text evidence="12">The sequence shown here is derived from an EMBL/GenBank/DDBJ whole genome shotgun (WGS) entry which is preliminary data.</text>
</comment>
<feature type="compositionally biased region" description="Low complexity" evidence="10">
    <location>
        <begin position="138"/>
        <end position="153"/>
    </location>
</feature>
<dbReference type="Gene3D" id="1.20.120.1750">
    <property type="match status" value="1"/>
</dbReference>
<dbReference type="CDD" id="cd20335">
    <property type="entry name" value="BRcat_RBR"/>
    <property type="match status" value="1"/>
</dbReference>
<keyword evidence="5" id="KW-0677">Repeat</keyword>
<evidence type="ECO:0000256" key="10">
    <source>
        <dbReference type="SAM" id="MobiDB-lite"/>
    </source>
</evidence>
<dbReference type="PROSITE" id="PS51873">
    <property type="entry name" value="TRIAD"/>
    <property type="match status" value="1"/>
</dbReference>
<name>A0AA39XDU6_9PEZI</name>
<feature type="domain" description="RING-type" evidence="11">
    <location>
        <begin position="251"/>
        <end position="449"/>
    </location>
</feature>
<keyword evidence="6" id="KW-0863">Zinc-finger</keyword>
<evidence type="ECO:0000259" key="11">
    <source>
        <dbReference type="PROSITE" id="PS51873"/>
    </source>
</evidence>
<dbReference type="CDD" id="cd22584">
    <property type="entry name" value="Rcat_RBR_unk"/>
    <property type="match status" value="1"/>
</dbReference>
<evidence type="ECO:0000313" key="12">
    <source>
        <dbReference type="EMBL" id="KAK0631885.1"/>
    </source>
</evidence>
<dbReference type="InterPro" id="IPR044066">
    <property type="entry name" value="TRIAD_supradom"/>
</dbReference>
<feature type="region of interest" description="Disordered" evidence="10">
    <location>
        <begin position="201"/>
        <end position="230"/>
    </location>
</feature>
<proteinExistence type="predicted"/>
<dbReference type="InterPro" id="IPR031127">
    <property type="entry name" value="E3_UB_ligase_RBR"/>
</dbReference>
<evidence type="ECO:0000256" key="5">
    <source>
        <dbReference type="ARBA" id="ARBA00022737"/>
    </source>
</evidence>
<keyword evidence="4" id="KW-0479">Metal-binding</keyword>
<dbReference type="PANTHER" id="PTHR11685">
    <property type="entry name" value="RBR FAMILY RING FINGER AND IBR DOMAIN-CONTAINING"/>
    <property type="match status" value="1"/>
</dbReference>
<feature type="region of interest" description="Disordered" evidence="10">
    <location>
        <begin position="138"/>
        <end position="168"/>
    </location>
</feature>
<evidence type="ECO:0000256" key="1">
    <source>
        <dbReference type="ARBA" id="ARBA00001798"/>
    </source>
</evidence>
<dbReference type="GO" id="GO:0061630">
    <property type="term" value="F:ubiquitin protein ligase activity"/>
    <property type="evidence" value="ECO:0007669"/>
    <property type="project" value="UniProtKB-EC"/>
</dbReference>
<evidence type="ECO:0000256" key="4">
    <source>
        <dbReference type="ARBA" id="ARBA00022723"/>
    </source>
</evidence>
<evidence type="ECO:0000256" key="7">
    <source>
        <dbReference type="ARBA" id="ARBA00022786"/>
    </source>
</evidence>
<accession>A0AA39XDU6</accession>
<keyword evidence="13" id="KW-1185">Reference proteome</keyword>
<dbReference type="GO" id="GO:0008270">
    <property type="term" value="F:zinc ion binding"/>
    <property type="evidence" value="ECO:0007669"/>
    <property type="project" value="UniProtKB-KW"/>
</dbReference>
<evidence type="ECO:0000256" key="8">
    <source>
        <dbReference type="ARBA" id="ARBA00022833"/>
    </source>
</evidence>
<gene>
    <name evidence="12" type="ORF">B0T14DRAFT_490345</name>
</gene>
<keyword evidence="8" id="KW-0862">Zinc</keyword>
<feature type="coiled-coil region" evidence="9">
    <location>
        <begin position="467"/>
        <end position="528"/>
    </location>
</feature>
<feature type="region of interest" description="Disordered" evidence="10">
    <location>
        <begin position="29"/>
        <end position="58"/>
    </location>
</feature>
<sequence length="746" mass="85053">MCTVALQAPGVPKSTTLVDISQMAQMPGHWGDESEVFHPQEPPVEEELGQSSQGDKDPELFRYNPPAALTELANVTSETIVLIVRSSVEQVFEQVEAERRRTQEELMLSVGPVDNEPNEDIATGKSPDITPQFLRLAQHSTTVSHSSSSESQSWADEHSKSHRRHRFGLRRVFQHITEKGGSSSSSNINGFDISSLPAHIHQISPPASTPGSSPPPPRHSPPPPPSSFTQLVYKHIKPSTPPHTNPSSEAETIECVSCFDDLSPKAGVKTPCHTYCKPCFQQLISTALETEAQWPPKCCLNPIPFRTITKHAGSNLVRRYRDRDEEFKVPVSDRIYCSTADCGTWIKKVDKANKTARCSAGHVMCVLCRGAPHPLGTACAQDRDRAVVDQLAEEEGWRRCSKCAVLVEHREACQHMTCRCGNEFCYVCGAQWRTCACTSEMLTGIKTRAAKKREERMKKEREEDTWLQNALRLIEEYERETKEVEERIKRARREERRRERVKMEEERVKELEERYAELRESLGRVNNMQRGLLSCAHEGERGEAELQKEREREELERRQGAELKELKGVLNQKLMEREMEWDRDYRVRVAYEQQLEEGYAGALRAFWMGKAGGDERLSEALGAYMMQNDRRWDVWSKEREVNLAKAKFEAEEEVAVRDEIMDTMRSRLETKLGEREAEREARFAAERRWFELVVAERTRMLAEIEGVDRESGGVGDSEATEDEDVVLFSGRDDNLSKTKPRGWPLP</sequence>
<reference evidence="12" key="1">
    <citation type="submission" date="2023-06" db="EMBL/GenBank/DDBJ databases">
        <title>Genome-scale phylogeny and comparative genomics of the fungal order Sordariales.</title>
        <authorList>
            <consortium name="Lawrence Berkeley National Laboratory"/>
            <person name="Hensen N."/>
            <person name="Bonometti L."/>
            <person name="Westerberg I."/>
            <person name="Brannstrom I.O."/>
            <person name="Guillou S."/>
            <person name="Cros-Aarteil S."/>
            <person name="Calhoun S."/>
            <person name="Haridas S."/>
            <person name="Kuo A."/>
            <person name="Mondo S."/>
            <person name="Pangilinan J."/>
            <person name="Riley R."/>
            <person name="Labutti K."/>
            <person name="Andreopoulos B."/>
            <person name="Lipzen A."/>
            <person name="Chen C."/>
            <person name="Yanf M."/>
            <person name="Daum C."/>
            <person name="Ng V."/>
            <person name="Clum A."/>
            <person name="Steindorff A."/>
            <person name="Ohm R."/>
            <person name="Martin F."/>
            <person name="Silar P."/>
            <person name="Natvig D."/>
            <person name="Lalanne C."/>
            <person name="Gautier V."/>
            <person name="Ament-Velasquez S.L."/>
            <person name="Kruys A."/>
            <person name="Hutchinson M.I."/>
            <person name="Powell A.J."/>
            <person name="Barry K."/>
            <person name="Miller A.N."/>
            <person name="Grigoriev I.V."/>
            <person name="Debuchy R."/>
            <person name="Gladieux P."/>
            <person name="Thoren M.H."/>
            <person name="Johannesson H."/>
        </authorList>
    </citation>
    <scope>NUCLEOTIDE SEQUENCE</scope>
    <source>
        <strain evidence="12">CBS 606.72</strain>
    </source>
</reference>
<dbReference type="Proteomes" id="UP001175000">
    <property type="component" value="Unassembled WGS sequence"/>
</dbReference>